<dbReference type="Proteomes" id="UP000608071">
    <property type="component" value="Unassembled WGS sequence"/>
</dbReference>
<proteinExistence type="predicted"/>
<feature type="signal peptide" evidence="1">
    <location>
        <begin position="1"/>
        <end position="25"/>
    </location>
</feature>
<evidence type="ECO:0000256" key="1">
    <source>
        <dbReference type="SAM" id="SignalP"/>
    </source>
</evidence>
<protein>
    <submittedName>
        <fullName evidence="2">Uncharacterized protein</fullName>
    </submittedName>
</protein>
<comment type="caution">
    <text evidence="2">The sequence shown here is derived from an EMBL/GenBank/DDBJ whole genome shotgun (WGS) entry which is preliminary data.</text>
</comment>
<name>A0ABR8T685_9BACL</name>
<gene>
    <name evidence="2" type="ORF">H9647_24815</name>
</gene>
<dbReference type="EMBL" id="JACSQL010000026">
    <property type="protein sequence ID" value="MBD7971291.1"/>
    <property type="molecule type" value="Genomic_DNA"/>
</dbReference>
<reference evidence="2 3" key="1">
    <citation type="submission" date="2020-08" db="EMBL/GenBank/DDBJ databases">
        <title>A Genomic Blueprint of the Chicken Gut Microbiome.</title>
        <authorList>
            <person name="Gilroy R."/>
            <person name="Ravi A."/>
            <person name="Getino M."/>
            <person name="Pursley I."/>
            <person name="Horton D.L."/>
            <person name="Alikhan N.-F."/>
            <person name="Baker D."/>
            <person name="Gharbi K."/>
            <person name="Hall N."/>
            <person name="Watson M."/>
            <person name="Adriaenssens E.M."/>
            <person name="Foster-Nyarko E."/>
            <person name="Jarju S."/>
            <person name="Secka A."/>
            <person name="Antonio M."/>
            <person name="Oren A."/>
            <person name="Chaudhuri R."/>
            <person name="La Ragione R.M."/>
            <person name="Hildebrand F."/>
            <person name="Pallen M.J."/>
        </authorList>
    </citation>
    <scope>NUCLEOTIDE SEQUENCE [LARGE SCALE GENOMIC DNA]</scope>
    <source>
        <strain evidence="2 3">Sa2BVA9</strain>
    </source>
</reference>
<keyword evidence="1" id="KW-0732">Signal</keyword>
<evidence type="ECO:0000313" key="2">
    <source>
        <dbReference type="EMBL" id="MBD7971291.1"/>
    </source>
</evidence>
<organism evidence="2 3">
    <name type="scientific">Paenibacillus gallinarum</name>
    <dbReference type="NCBI Taxonomy" id="2762232"/>
    <lineage>
        <taxon>Bacteria</taxon>
        <taxon>Bacillati</taxon>
        <taxon>Bacillota</taxon>
        <taxon>Bacilli</taxon>
        <taxon>Bacillales</taxon>
        <taxon>Paenibacillaceae</taxon>
        <taxon>Paenibacillus</taxon>
    </lineage>
</organism>
<sequence>MNYKKVTATILAASLLIPVAGQSFAYGSVNSQVESASIVNLRSLDSSSIEQLLDSPKENISFVKGNYGDSEIEYTYTSSGREWKAIEKTSSDFKKLNSDIYLKNDKGEYELFVNFEMDMVSRYKAEITITPQNGEEPLKEVIDNTPQQAGFEFINEQSSLSEDIETRNPSGLPISAWNHYGNFFYNTKIAKYTISYVTNIVVGLVGYSALGLAGAIVVSSTTELVAEIVKDKIPDIWYTDKVYYKTVVPPNPNMFRMKVAEKTTHTFYSDSGRTKHRKGSPITSEVWLDGYK</sequence>
<accession>A0ABR8T685</accession>
<evidence type="ECO:0000313" key="3">
    <source>
        <dbReference type="Proteomes" id="UP000608071"/>
    </source>
</evidence>
<dbReference type="RefSeq" id="WP_191805058.1">
    <property type="nucleotide sequence ID" value="NZ_JACSQL010000026.1"/>
</dbReference>
<keyword evidence="3" id="KW-1185">Reference proteome</keyword>
<feature type="chain" id="PRO_5045129430" evidence="1">
    <location>
        <begin position="26"/>
        <end position="292"/>
    </location>
</feature>